<keyword evidence="2" id="KW-1185">Reference proteome</keyword>
<reference evidence="1 2" key="1">
    <citation type="submission" date="2024-04" db="EMBL/GenBank/DDBJ databases">
        <authorList>
            <person name="Abashina T."/>
            <person name="Shaikin A."/>
        </authorList>
    </citation>
    <scope>NUCLEOTIDE SEQUENCE [LARGE SCALE GENOMIC DNA]</scope>
    <source>
        <strain evidence="1 2">AAFK</strain>
    </source>
</reference>
<proteinExistence type="predicted"/>
<dbReference type="CDD" id="cd09910">
    <property type="entry name" value="NGN-insert_like"/>
    <property type="match status" value="1"/>
</dbReference>
<dbReference type="Gene3D" id="2.60.320.10">
    <property type="entry name" value="N-utilization substance G protein NusG, insert domain"/>
    <property type="match status" value="1"/>
</dbReference>
<dbReference type="Proteomes" id="UP001446205">
    <property type="component" value="Unassembled WGS sequence"/>
</dbReference>
<dbReference type="InterPro" id="IPR038690">
    <property type="entry name" value="NusG_2_sf"/>
</dbReference>
<protein>
    <submittedName>
        <fullName evidence="1">NusG domain II-containing protein</fullName>
    </submittedName>
</protein>
<comment type="caution">
    <text evidence="1">The sequence shown here is derived from an EMBL/GenBank/DDBJ whole genome shotgun (WGS) entry which is preliminary data.</text>
</comment>
<evidence type="ECO:0000313" key="1">
    <source>
        <dbReference type="EMBL" id="MEK8089793.1"/>
    </source>
</evidence>
<dbReference type="EMBL" id="JBBPCO010000007">
    <property type="protein sequence ID" value="MEK8089793.1"/>
    <property type="molecule type" value="Genomic_DNA"/>
</dbReference>
<accession>A0ABU9DAQ9</accession>
<dbReference type="RefSeq" id="WP_341370850.1">
    <property type="nucleotide sequence ID" value="NZ_JBBPCO010000007.1"/>
</dbReference>
<organism evidence="1 2">
    <name type="scientific">Thermithiobacillus plumbiphilus</name>
    <dbReference type="NCBI Taxonomy" id="1729899"/>
    <lineage>
        <taxon>Bacteria</taxon>
        <taxon>Pseudomonadati</taxon>
        <taxon>Pseudomonadota</taxon>
        <taxon>Acidithiobacillia</taxon>
        <taxon>Acidithiobacillales</taxon>
        <taxon>Thermithiobacillaceae</taxon>
        <taxon>Thermithiobacillus</taxon>
    </lineage>
</organism>
<dbReference type="Pfam" id="PF07009">
    <property type="entry name" value="NusG_II"/>
    <property type="match status" value="1"/>
</dbReference>
<gene>
    <name evidence="1" type="ORF">WOB96_08420</name>
</gene>
<evidence type="ECO:0000313" key="2">
    <source>
        <dbReference type="Proteomes" id="UP001446205"/>
    </source>
</evidence>
<name>A0ABU9DAQ9_9PROT</name>
<sequence>MTAWKWLREASTPADRVLILILLLLLPVLLWMNQSRAAGRTVQIFEGKTLIAELPLDQDRRVTVEGPLGPTLVEIHDGRAHVVSSPCSGKQCIRAGWQEKAQDSAACVPNHVLVLIPGEAPGNQKLDAIAE</sequence>